<keyword evidence="5" id="KW-0456">Lyase</keyword>
<comment type="catalytic activity">
    <reaction evidence="6">
        <text>hydrogencarbonate + H(+) = CO2 + H2O</text>
        <dbReference type="Rhea" id="RHEA:10748"/>
        <dbReference type="ChEBI" id="CHEBI:15377"/>
        <dbReference type="ChEBI" id="CHEBI:15378"/>
        <dbReference type="ChEBI" id="CHEBI:16526"/>
        <dbReference type="ChEBI" id="CHEBI:17544"/>
        <dbReference type="EC" id="4.2.1.1"/>
    </reaction>
</comment>
<protein>
    <recommendedName>
        <fullName evidence="2">carbonic anhydrase</fullName>
        <ecNumber evidence="2">4.2.1.1</ecNumber>
    </recommendedName>
</protein>
<dbReference type="KEGG" id="ares:IWH25_03860"/>
<dbReference type="EC" id="4.2.1.1" evidence="2"/>
<dbReference type="CDD" id="cd03124">
    <property type="entry name" value="alpha_CA_prokaryotic_like"/>
    <property type="match status" value="1"/>
</dbReference>
<dbReference type="PANTHER" id="PTHR18952:SF265">
    <property type="entry name" value="CARBONIC ANHYDRASE"/>
    <property type="match status" value="1"/>
</dbReference>
<keyword evidence="8" id="KW-0732">Signal</keyword>
<dbReference type="GO" id="GO:0004089">
    <property type="term" value="F:carbonate dehydratase activity"/>
    <property type="evidence" value="ECO:0007669"/>
    <property type="project" value="UniProtKB-EC"/>
</dbReference>
<accession>A0A974SQH8</accession>
<dbReference type="PANTHER" id="PTHR18952">
    <property type="entry name" value="CARBONIC ANHYDRASE"/>
    <property type="match status" value="1"/>
</dbReference>
<feature type="chain" id="PRO_5037217254" description="carbonic anhydrase" evidence="8">
    <location>
        <begin position="21"/>
        <end position="441"/>
    </location>
</feature>
<dbReference type="Proteomes" id="UP000663444">
    <property type="component" value="Chromosome"/>
</dbReference>
<evidence type="ECO:0000256" key="7">
    <source>
        <dbReference type="SAM" id="MobiDB-lite"/>
    </source>
</evidence>
<organism evidence="10 11">
    <name type="scientific">Azospira restricta</name>
    <dbReference type="NCBI Taxonomy" id="404405"/>
    <lineage>
        <taxon>Bacteria</taxon>
        <taxon>Pseudomonadati</taxon>
        <taxon>Pseudomonadota</taxon>
        <taxon>Betaproteobacteria</taxon>
        <taxon>Rhodocyclales</taxon>
        <taxon>Rhodocyclaceae</taxon>
        <taxon>Azospira</taxon>
    </lineage>
</organism>
<dbReference type="AlphaFoldDB" id="A0A974SQH8"/>
<feature type="region of interest" description="Disordered" evidence="7">
    <location>
        <begin position="185"/>
        <end position="213"/>
    </location>
</feature>
<name>A0A974SQH8_9RHOO</name>
<keyword evidence="4" id="KW-0862">Zinc</keyword>
<proteinExistence type="inferred from homology"/>
<dbReference type="RefSeq" id="WP_203388043.1">
    <property type="nucleotide sequence ID" value="NZ_CP064781.1"/>
</dbReference>
<dbReference type="InterPro" id="IPR023561">
    <property type="entry name" value="Carbonic_anhydrase_a-class"/>
</dbReference>
<sequence>MRQHLAVALAAIVLPLSAEAAWVTISADAGKRIEIDPASVQKEQEHRHVALGRILFEKELTDPRSAGSYKSIEALTRYDCAQRTYATLKRTWRKADGEVLREEEVKSGAEMPVRSGSLDDKLLREVCRPRSPAAAQSAAGKLAEKANEAALELRRANDALIQQQVQKELQKNVKPATLPIAAKEAATPAAAPKPAPAAKVPARRPPAPASEAAPLHARIPWAYEGEGGPDHWGKLKPEYATCASGKRQSPIDIRDGIRVDQPAIEFAWRPSQFRITDNGHTVQVAVGGSGIALLGKRYELIQFHFHRPAEERVNGKGFEMVAHFVHRADDGRLAVVAVLIEQGAENPFVQTLWNHLPLERNEDVAPPNVAIDPLQFLPADRAYYTYMGSLTTPPCTENVQWLVLKQPVQLSAEQIAIFARLYRNNARPLQPGFGRLIKESR</sequence>
<dbReference type="EMBL" id="CP064781">
    <property type="protein sequence ID" value="QRJ64498.1"/>
    <property type="molecule type" value="Genomic_DNA"/>
</dbReference>
<dbReference type="GO" id="GO:0008270">
    <property type="term" value="F:zinc ion binding"/>
    <property type="evidence" value="ECO:0007669"/>
    <property type="project" value="InterPro"/>
</dbReference>
<evidence type="ECO:0000313" key="10">
    <source>
        <dbReference type="EMBL" id="QRJ64498.1"/>
    </source>
</evidence>
<evidence type="ECO:0000256" key="8">
    <source>
        <dbReference type="SAM" id="SignalP"/>
    </source>
</evidence>
<dbReference type="InterPro" id="IPR041891">
    <property type="entry name" value="Alpha_CA_prokaryot-like"/>
</dbReference>
<keyword evidence="3" id="KW-0479">Metal-binding</keyword>
<dbReference type="Gene3D" id="3.10.200.10">
    <property type="entry name" value="Alpha carbonic anhydrase"/>
    <property type="match status" value="1"/>
</dbReference>
<evidence type="ECO:0000259" key="9">
    <source>
        <dbReference type="PROSITE" id="PS51144"/>
    </source>
</evidence>
<evidence type="ECO:0000256" key="4">
    <source>
        <dbReference type="ARBA" id="ARBA00022833"/>
    </source>
</evidence>
<evidence type="ECO:0000256" key="3">
    <source>
        <dbReference type="ARBA" id="ARBA00022723"/>
    </source>
</evidence>
<feature type="compositionally biased region" description="Low complexity" evidence="7">
    <location>
        <begin position="185"/>
        <end position="200"/>
    </location>
</feature>
<dbReference type="PROSITE" id="PS51144">
    <property type="entry name" value="ALPHA_CA_2"/>
    <property type="match status" value="1"/>
</dbReference>
<gene>
    <name evidence="10" type="ORF">IWH25_03860</name>
</gene>
<feature type="domain" description="Alpha-carbonic anhydrase" evidence="9">
    <location>
        <begin position="219"/>
        <end position="441"/>
    </location>
</feature>
<dbReference type="InterPro" id="IPR001148">
    <property type="entry name" value="CA_dom"/>
</dbReference>
<dbReference type="InterPro" id="IPR036398">
    <property type="entry name" value="CA_dom_sf"/>
</dbReference>
<reference evidence="10" key="1">
    <citation type="submission" date="2020-11" db="EMBL/GenBank/DDBJ databases">
        <title>Azospira restricta DSM 18626 genome sequence.</title>
        <authorList>
            <person name="Moe W.M."/>
        </authorList>
    </citation>
    <scope>NUCLEOTIDE SEQUENCE</scope>
    <source>
        <strain evidence="10">DSM 18626</strain>
    </source>
</reference>
<evidence type="ECO:0000256" key="2">
    <source>
        <dbReference type="ARBA" id="ARBA00012925"/>
    </source>
</evidence>
<dbReference type="SMART" id="SM01057">
    <property type="entry name" value="Carb_anhydrase"/>
    <property type="match status" value="1"/>
</dbReference>
<dbReference type="InterPro" id="IPR031939">
    <property type="entry name" value="Adhesin_E-like"/>
</dbReference>
<dbReference type="Pfam" id="PF16747">
    <property type="entry name" value="Adhesin_E"/>
    <property type="match status" value="1"/>
</dbReference>
<dbReference type="SUPFAM" id="SSF51069">
    <property type="entry name" value="Carbonic anhydrase"/>
    <property type="match status" value="1"/>
</dbReference>
<evidence type="ECO:0000256" key="5">
    <source>
        <dbReference type="ARBA" id="ARBA00023239"/>
    </source>
</evidence>
<feature type="signal peptide" evidence="8">
    <location>
        <begin position="1"/>
        <end position="20"/>
    </location>
</feature>
<evidence type="ECO:0000256" key="6">
    <source>
        <dbReference type="ARBA" id="ARBA00048348"/>
    </source>
</evidence>
<evidence type="ECO:0000256" key="1">
    <source>
        <dbReference type="ARBA" id="ARBA00010718"/>
    </source>
</evidence>
<keyword evidence="11" id="KW-1185">Reference proteome</keyword>
<evidence type="ECO:0000313" key="11">
    <source>
        <dbReference type="Proteomes" id="UP000663444"/>
    </source>
</evidence>
<dbReference type="Pfam" id="PF00194">
    <property type="entry name" value="Carb_anhydrase"/>
    <property type="match status" value="1"/>
</dbReference>
<comment type="similarity">
    <text evidence="1">Belongs to the alpha-carbonic anhydrase family.</text>
</comment>